<dbReference type="Proteomes" id="UP000827092">
    <property type="component" value="Unassembled WGS sequence"/>
</dbReference>
<dbReference type="EMBL" id="JAFNEN010000918">
    <property type="protein sequence ID" value="KAG8176066.1"/>
    <property type="molecule type" value="Genomic_DNA"/>
</dbReference>
<protein>
    <submittedName>
        <fullName evidence="2">Uncharacterized protein</fullName>
    </submittedName>
</protein>
<gene>
    <name evidence="2" type="ORF">JTE90_025524</name>
</gene>
<keyword evidence="3" id="KW-1185">Reference proteome</keyword>
<reference evidence="2 3" key="1">
    <citation type="journal article" date="2022" name="Nat. Ecol. Evol.">
        <title>A masculinizing supergene underlies an exaggerated male reproductive morph in a spider.</title>
        <authorList>
            <person name="Hendrickx F."/>
            <person name="De Corte Z."/>
            <person name="Sonet G."/>
            <person name="Van Belleghem S.M."/>
            <person name="Kostlbacher S."/>
            <person name="Vangestel C."/>
        </authorList>
    </citation>
    <scope>NUCLEOTIDE SEQUENCE [LARGE SCALE GENOMIC DNA]</scope>
    <source>
        <strain evidence="2">W744_W776</strain>
    </source>
</reference>
<dbReference type="AlphaFoldDB" id="A0AAV6TX76"/>
<evidence type="ECO:0000313" key="2">
    <source>
        <dbReference type="EMBL" id="KAG8176066.1"/>
    </source>
</evidence>
<feature type="compositionally biased region" description="Polar residues" evidence="1">
    <location>
        <begin position="94"/>
        <end position="106"/>
    </location>
</feature>
<evidence type="ECO:0000313" key="3">
    <source>
        <dbReference type="Proteomes" id="UP000827092"/>
    </source>
</evidence>
<name>A0AAV6TX76_9ARAC</name>
<feature type="region of interest" description="Disordered" evidence="1">
    <location>
        <begin position="93"/>
        <end position="134"/>
    </location>
</feature>
<sequence>MMITDMRKANLDTLDDLIESGISAYKRDDTAMHIVKTTADVGAATRCLNYLKIRLPGAEPEFWIELVKGTCLEPQEVANIPVSNKFQPLAESMELSSDAQFPTAGTATPDAPFPEVCPVPGGKHGCPDGQEDQA</sequence>
<accession>A0AAV6TX76</accession>
<proteinExistence type="predicted"/>
<comment type="caution">
    <text evidence="2">The sequence shown here is derived from an EMBL/GenBank/DDBJ whole genome shotgun (WGS) entry which is preliminary data.</text>
</comment>
<organism evidence="2 3">
    <name type="scientific">Oedothorax gibbosus</name>
    <dbReference type="NCBI Taxonomy" id="931172"/>
    <lineage>
        <taxon>Eukaryota</taxon>
        <taxon>Metazoa</taxon>
        <taxon>Ecdysozoa</taxon>
        <taxon>Arthropoda</taxon>
        <taxon>Chelicerata</taxon>
        <taxon>Arachnida</taxon>
        <taxon>Araneae</taxon>
        <taxon>Araneomorphae</taxon>
        <taxon>Entelegynae</taxon>
        <taxon>Araneoidea</taxon>
        <taxon>Linyphiidae</taxon>
        <taxon>Erigoninae</taxon>
        <taxon>Oedothorax</taxon>
    </lineage>
</organism>
<evidence type="ECO:0000256" key="1">
    <source>
        <dbReference type="SAM" id="MobiDB-lite"/>
    </source>
</evidence>